<evidence type="ECO:0000313" key="3">
    <source>
        <dbReference type="EMBL" id="KAK9162611.1"/>
    </source>
</evidence>
<dbReference type="PRINTS" id="PR00622">
    <property type="entry name" value="HISTONEH3"/>
</dbReference>
<proteinExistence type="inferred from homology"/>
<dbReference type="Gene3D" id="1.10.20.10">
    <property type="entry name" value="Histone, subunit A"/>
    <property type="match status" value="1"/>
</dbReference>
<comment type="caution">
    <text evidence="3">The sequence shown here is derived from an EMBL/GenBank/DDBJ whole genome shotgun (WGS) entry which is preliminary data.</text>
</comment>
<evidence type="ECO:0000313" key="4">
    <source>
        <dbReference type="Proteomes" id="UP001420932"/>
    </source>
</evidence>
<dbReference type="GO" id="GO:0046982">
    <property type="term" value="F:protein heterodimerization activity"/>
    <property type="evidence" value="ECO:0007669"/>
    <property type="project" value="InterPro"/>
</dbReference>
<dbReference type="Proteomes" id="UP001420932">
    <property type="component" value="Unassembled WGS sequence"/>
</dbReference>
<dbReference type="SUPFAM" id="SSF47113">
    <property type="entry name" value="Histone-fold"/>
    <property type="match status" value="1"/>
</dbReference>
<feature type="region of interest" description="Disordered" evidence="2">
    <location>
        <begin position="1"/>
        <end position="74"/>
    </location>
</feature>
<dbReference type="PANTHER" id="PTHR11426">
    <property type="entry name" value="HISTONE H3"/>
    <property type="match status" value="1"/>
</dbReference>
<dbReference type="InterPro" id="IPR009072">
    <property type="entry name" value="Histone-fold"/>
</dbReference>
<dbReference type="GO" id="GO:0003677">
    <property type="term" value="F:DNA binding"/>
    <property type="evidence" value="ECO:0007669"/>
    <property type="project" value="InterPro"/>
</dbReference>
<reference evidence="3 4" key="1">
    <citation type="submission" date="2024-01" db="EMBL/GenBank/DDBJ databases">
        <title>Genome assemblies of Stephania.</title>
        <authorList>
            <person name="Yang L."/>
        </authorList>
    </citation>
    <scope>NUCLEOTIDE SEQUENCE [LARGE SCALE GENOMIC DNA]</scope>
    <source>
        <strain evidence="3">YNDBR</strain>
        <tissue evidence="3">Leaf</tissue>
    </source>
</reference>
<accession>A0AAP0Q3Z1</accession>
<dbReference type="InterPro" id="IPR000164">
    <property type="entry name" value="Histone_H3/CENP-A"/>
</dbReference>
<dbReference type="EMBL" id="JBBNAF010000002">
    <property type="protein sequence ID" value="KAK9162611.1"/>
    <property type="molecule type" value="Genomic_DNA"/>
</dbReference>
<evidence type="ECO:0000256" key="1">
    <source>
        <dbReference type="ARBA" id="ARBA00010343"/>
    </source>
</evidence>
<keyword evidence="4" id="KW-1185">Reference proteome</keyword>
<evidence type="ECO:0000256" key="2">
    <source>
        <dbReference type="SAM" id="MobiDB-lite"/>
    </source>
</evidence>
<protein>
    <submittedName>
        <fullName evidence="3">Uncharacterized protein</fullName>
    </submittedName>
</protein>
<comment type="similarity">
    <text evidence="1">Belongs to the histone H3 family.</text>
</comment>
<gene>
    <name evidence="3" type="ORF">Syun_003513</name>
</gene>
<dbReference type="GO" id="GO:0000786">
    <property type="term" value="C:nucleosome"/>
    <property type="evidence" value="ECO:0007669"/>
    <property type="project" value="InterPro"/>
</dbReference>
<dbReference type="AlphaFoldDB" id="A0AAP0Q3Z1"/>
<dbReference type="GO" id="GO:0030527">
    <property type="term" value="F:structural constituent of chromatin"/>
    <property type="evidence" value="ECO:0007669"/>
    <property type="project" value="InterPro"/>
</dbReference>
<sequence length="195" mass="21412">MGAKKKKTNLACSSGLGTLEQDAAGGMAGDREGSAGMMTGTKQTARKSTGGKAPQKQLATKAARKSAPTTGGVKKSLRFRPRTVTHSVGRLGEDRYCRGAYRVEYGSPGKSKCGLRDNRRSSPCPSCCKGKKGYIVFSGRETCVFETWEECFWSYMGTRVVAIDLAQQRKRLLQPLRDPNSKVQIYKRCIYLPNR</sequence>
<organism evidence="3 4">
    <name type="scientific">Stephania yunnanensis</name>
    <dbReference type="NCBI Taxonomy" id="152371"/>
    <lineage>
        <taxon>Eukaryota</taxon>
        <taxon>Viridiplantae</taxon>
        <taxon>Streptophyta</taxon>
        <taxon>Embryophyta</taxon>
        <taxon>Tracheophyta</taxon>
        <taxon>Spermatophyta</taxon>
        <taxon>Magnoliopsida</taxon>
        <taxon>Ranunculales</taxon>
        <taxon>Menispermaceae</taxon>
        <taxon>Menispermoideae</taxon>
        <taxon>Cissampelideae</taxon>
        <taxon>Stephania</taxon>
    </lineage>
</organism>
<name>A0AAP0Q3Z1_9MAGN</name>